<accession>A0A0F8TZS0</accession>
<feature type="compositionally biased region" description="Basic residues" evidence="2">
    <location>
        <begin position="56"/>
        <end position="65"/>
    </location>
</feature>
<dbReference type="SUPFAM" id="SSF58100">
    <property type="entry name" value="Bacterial hemolysins"/>
    <property type="match status" value="1"/>
</dbReference>
<reference evidence="4 5" key="1">
    <citation type="submission" date="2015-02" db="EMBL/GenBank/DDBJ databases">
        <title>Draft Genome Sequences of Two Closely-Related Aflatoxigenic Aspergillus Species Obtained from the Cote d'Ivoire.</title>
        <authorList>
            <person name="Moore G.G."/>
            <person name="Beltz S.B."/>
            <person name="Mack B.M."/>
        </authorList>
    </citation>
    <scope>NUCLEOTIDE SEQUENCE [LARGE SCALE GENOMIC DNA]</scope>
    <source>
        <strain evidence="4 5">SRRC1468</strain>
    </source>
</reference>
<feature type="region of interest" description="Disordered" evidence="2">
    <location>
        <begin position="1"/>
        <end position="85"/>
    </location>
</feature>
<dbReference type="STRING" id="308745.A0A0F8TZS0"/>
<dbReference type="OrthoDB" id="5419542at2759"/>
<feature type="coiled-coil region" evidence="1">
    <location>
        <begin position="265"/>
        <end position="292"/>
    </location>
</feature>
<feature type="region of interest" description="Disordered" evidence="2">
    <location>
        <begin position="349"/>
        <end position="368"/>
    </location>
</feature>
<gene>
    <name evidence="4" type="ORF">ARAM_001159</name>
</gene>
<evidence type="ECO:0000256" key="3">
    <source>
        <dbReference type="SAM" id="Phobius"/>
    </source>
</evidence>
<keyword evidence="3" id="KW-0472">Membrane</keyword>
<dbReference type="AlphaFoldDB" id="A0A0F8TZS0"/>
<keyword evidence="3" id="KW-0812">Transmembrane</keyword>
<dbReference type="EMBL" id="JZBS01003957">
    <property type="protein sequence ID" value="KKK12813.1"/>
    <property type="molecule type" value="Genomic_DNA"/>
</dbReference>
<evidence type="ECO:0000313" key="5">
    <source>
        <dbReference type="Proteomes" id="UP000034291"/>
    </source>
</evidence>
<organism evidence="4 5">
    <name type="scientific">Aspergillus rambellii</name>
    <dbReference type="NCBI Taxonomy" id="308745"/>
    <lineage>
        <taxon>Eukaryota</taxon>
        <taxon>Fungi</taxon>
        <taxon>Dikarya</taxon>
        <taxon>Ascomycota</taxon>
        <taxon>Pezizomycotina</taxon>
        <taxon>Eurotiomycetes</taxon>
        <taxon>Eurotiomycetidae</taxon>
        <taxon>Eurotiales</taxon>
        <taxon>Aspergillaceae</taxon>
        <taxon>Aspergillus</taxon>
        <taxon>Aspergillus subgen. Nidulantes</taxon>
    </lineage>
</organism>
<evidence type="ECO:0000256" key="2">
    <source>
        <dbReference type="SAM" id="MobiDB-lite"/>
    </source>
</evidence>
<sequence>MEPSFRPTLLITTPSSDEIPSLTHGSPVAGNQTSSTPQSNSPGKPSTGDGGDNTKSKRRHRHIKDRSRDGLFRHRMNSAGSSTAGRGLLSAYHERDNDDAGLLRPITGETTRSRWGSEPTAIGAGSRRGSLFDLVEEDKQLGLIKRPEDIRSMDDLVQVRNQRTKGEEYLRSALSLIGTLATDITRRLDYTYYGLLEKIAALNVTISSFQELSDSTTKLFHDFQHETTSLEQDIRKQVTDLKEFQPQTERIEALEERMRAGKARAGALSSRLEAMRDEIEQWEKRELESQKRINQSLRVFWGVIAAGILAIVIAAVIQNRPVEEPSSPTLPLKAVRSANHLPWAQKDAAGTSHIEHVQSPALSDIDTRQGPTEYDRLRIFDEL</sequence>
<comment type="caution">
    <text evidence="4">The sequence shown here is derived from an EMBL/GenBank/DDBJ whole genome shotgun (WGS) entry which is preliminary data.</text>
</comment>
<protein>
    <submittedName>
        <fullName evidence="4">Uncharacterized protein</fullName>
    </submittedName>
</protein>
<evidence type="ECO:0000313" key="4">
    <source>
        <dbReference type="EMBL" id="KKK12813.1"/>
    </source>
</evidence>
<feature type="transmembrane region" description="Helical" evidence="3">
    <location>
        <begin position="299"/>
        <end position="317"/>
    </location>
</feature>
<keyword evidence="1" id="KW-0175">Coiled coil</keyword>
<keyword evidence="5" id="KW-1185">Reference proteome</keyword>
<feature type="compositionally biased region" description="Polar residues" evidence="2">
    <location>
        <begin position="29"/>
        <end position="44"/>
    </location>
</feature>
<dbReference type="Proteomes" id="UP000034291">
    <property type="component" value="Unassembled WGS sequence"/>
</dbReference>
<proteinExistence type="predicted"/>
<name>A0A0F8TZS0_9EURO</name>
<evidence type="ECO:0000256" key="1">
    <source>
        <dbReference type="SAM" id="Coils"/>
    </source>
</evidence>
<keyword evidence="3" id="KW-1133">Transmembrane helix</keyword>